<dbReference type="InterPro" id="IPR000172">
    <property type="entry name" value="GMC_OxRdtase_N"/>
</dbReference>
<evidence type="ECO:0000313" key="19">
    <source>
        <dbReference type="Proteomes" id="UP000037084"/>
    </source>
</evidence>
<dbReference type="GO" id="GO:0050660">
    <property type="term" value="F:flavin adenine dinucleotide binding"/>
    <property type="evidence" value="ECO:0007669"/>
    <property type="project" value="InterPro"/>
</dbReference>
<evidence type="ECO:0000256" key="6">
    <source>
        <dbReference type="ARBA" id="ARBA00023002"/>
    </source>
</evidence>
<dbReference type="PANTHER" id="PTHR47470">
    <property type="entry name" value="CHOLESTEROL OXIDASE"/>
    <property type="match status" value="1"/>
</dbReference>
<evidence type="ECO:0000259" key="17">
    <source>
        <dbReference type="Pfam" id="PF05199"/>
    </source>
</evidence>
<evidence type="ECO:0000259" key="16">
    <source>
        <dbReference type="Pfam" id="PF00732"/>
    </source>
</evidence>
<protein>
    <recommendedName>
        <fullName evidence="14">Cholesterol oxidase</fullName>
        <ecNumber evidence="13">1.1.3.6</ecNumber>
        <ecNumber evidence="11">5.3.3.1</ecNumber>
    </recommendedName>
    <alternativeName>
        <fullName evidence="15">Cholesterol isomerase</fullName>
    </alternativeName>
</protein>
<dbReference type="SUPFAM" id="SSF51905">
    <property type="entry name" value="FAD/NAD(P)-binding domain"/>
    <property type="match status" value="1"/>
</dbReference>
<dbReference type="EC" id="5.3.3.1" evidence="11"/>
<evidence type="ECO:0000256" key="12">
    <source>
        <dbReference type="ARBA" id="ARBA00049645"/>
    </source>
</evidence>
<proteinExistence type="inferred from homology"/>
<dbReference type="PANTHER" id="PTHR47470:SF1">
    <property type="entry name" value="FAD-DEPENDENT OXIDOREDUCTASE 2 FAD BINDING DOMAIN-CONTAINING PROTEIN"/>
    <property type="match status" value="1"/>
</dbReference>
<dbReference type="GO" id="GO:0008203">
    <property type="term" value="P:cholesterol metabolic process"/>
    <property type="evidence" value="ECO:0007669"/>
    <property type="project" value="UniProtKB-KW"/>
</dbReference>
<keyword evidence="6" id="KW-0560">Oxidoreductase</keyword>
<evidence type="ECO:0000256" key="14">
    <source>
        <dbReference type="ARBA" id="ARBA00049744"/>
    </source>
</evidence>
<dbReference type="PATRIC" id="fig|1961.12.peg.8013"/>
<dbReference type="GO" id="GO:0016995">
    <property type="term" value="F:cholesterol oxidase activity"/>
    <property type="evidence" value="ECO:0007669"/>
    <property type="project" value="UniProtKB-EC"/>
</dbReference>
<reference evidence="19" key="1">
    <citation type="submission" date="2015-07" db="EMBL/GenBank/DDBJ databases">
        <authorList>
            <consortium name="Consortium for Microbial Forensics and Genomics (microFORGE)"/>
            <person name="Knight B.M."/>
            <person name="Roberts D.P."/>
            <person name="Lin D."/>
            <person name="Hari K."/>
            <person name="Fletcher J."/>
            <person name="Melcher U."/>
            <person name="Blagden T."/>
            <person name="Winegar R.A."/>
        </authorList>
    </citation>
    <scope>NUCLEOTIDE SEQUENCE [LARGE SCALE GENOMIC DNA]</scope>
    <source>
        <strain evidence="19">NRRL B-1447</strain>
    </source>
</reference>
<feature type="domain" description="Glucose-methanol-choline oxidoreductase N-terminal" evidence="16">
    <location>
        <begin position="33"/>
        <end position="260"/>
    </location>
</feature>
<comment type="cofactor">
    <cofactor evidence="1">
        <name>FAD</name>
        <dbReference type="ChEBI" id="CHEBI:57692"/>
    </cofactor>
</comment>
<evidence type="ECO:0000256" key="9">
    <source>
        <dbReference type="ARBA" id="ARBA00023221"/>
    </source>
</evidence>
<feature type="domain" description="Glucose-methanol-choline oxidoreductase C-terminal" evidence="17">
    <location>
        <begin position="448"/>
        <end position="502"/>
    </location>
</feature>
<evidence type="ECO:0000256" key="4">
    <source>
        <dbReference type="ARBA" id="ARBA00022630"/>
    </source>
</evidence>
<evidence type="ECO:0000256" key="5">
    <source>
        <dbReference type="ARBA" id="ARBA00022827"/>
    </source>
</evidence>
<dbReference type="AlphaFoldDB" id="A0A0L8M1N7"/>
<comment type="pathway">
    <text evidence="12">Steroid metabolism; cholesterol degradation.</text>
</comment>
<dbReference type="InterPro" id="IPR036188">
    <property type="entry name" value="FAD/NAD-bd_sf"/>
</dbReference>
<dbReference type="InterPro" id="IPR007867">
    <property type="entry name" value="GMC_OxRtase_C"/>
</dbReference>
<accession>A0A0L8M1N7</accession>
<dbReference type="Proteomes" id="UP000037084">
    <property type="component" value="Unassembled WGS sequence"/>
</dbReference>
<evidence type="ECO:0000256" key="2">
    <source>
        <dbReference type="ARBA" id="ARBA00010790"/>
    </source>
</evidence>
<keyword evidence="8" id="KW-1207">Sterol metabolism</keyword>
<keyword evidence="9" id="KW-0753">Steroid metabolism</keyword>
<keyword evidence="4" id="KW-0285">Flavoprotein</keyword>
<evidence type="ECO:0000256" key="15">
    <source>
        <dbReference type="ARBA" id="ARBA00049778"/>
    </source>
</evidence>
<evidence type="ECO:0000256" key="11">
    <source>
        <dbReference type="ARBA" id="ARBA00038856"/>
    </source>
</evidence>
<keyword evidence="10" id="KW-0413">Isomerase</keyword>
<dbReference type="Gene3D" id="3.50.50.60">
    <property type="entry name" value="FAD/NAD(P)-binding domain"/>
    <property type="match status" value="4"/>
</dbReference>
<evidence type="ECO:0000313" key="18">
    <source>
        <dbReference type="EMBL" id="KOG44316.1"/>
    </source>
</evidence>
<comment type="similarity">
    <text evidence="2">Belongs to the GMC oxidoreductase family.</text>
</comment>
<evidence type="ECO:0000256" key="13">
    <source>
        <dbReference type="ARBA" id="ARBA00049723"/>
    </source>
</evidence>
<comment type="caution">
    <text evidence="18">The sequence shown here is derived from an EMBL/GenBank/DDBJ whole genome shotgun (WGS) entry which is preliminary data.</text>
</comment>
<evidence type="ECO:0000256" key="7">
    <source>
        <dbReference type="ARBA" id="ARBA00023098"/>
    </source>
</evidence>
<dbReference type="InterPro" id="IPR052542">
    <property type="entry name" value="Cholesterol_Oxidase"/>
</dbReference>
<dbReference type="Pfam" id="PF05199">
    <property type="entry name" value="GMC_oxred_C"/>
    <property type="match status" value="1"/>
</dbReference>
<evidence type="ECO:0000256" key="10">
    <source>
        <dbReference type="ARBA" id="ARBA00023235"/>
    </source>
</evidence>
<dbReference type="EC" id="1.1.3.6" evidence="13"/>
<gene>
    <name evidence="18" type="ORF">ADK75_36335</name>
</gene>
<organism evidence="18 19">
    <name type="scientific">Streptomyces virginiae</name>
    <name type="common">Streptomyces cinnamonensis</name>
    <dbReference type="NCBI Taxonomy" id="1961"/>
    <lineage>
        <taxon>Bacteria</taxon>
        <taxon>Bacillati</taxon>
        <taxon>Actinomycetota</taxon>
        <taxon>Actinomycetes</taxon>
        <taxon>Kitasatosporales</taxon>
        <taxon>Streptomycetaceae</taxon>
        <taxon>Streptomyces</taxon>
    </lineage>
</organism>
<evidence type="ECO:0000256" key="3">
    <source>
        <dbReference type="ARBA" id="ARBA00022548"/>
    </source>
</evidence>
<evidence type="ECO:0000256" key="8">
    <source>
        <dbReference type="ARBA" id="ARBA00023166"/>
    </source>
</evidence>
<evidence type="ECO:0000256" key="1">
    <source>
        <dbReference type="ARBA" id="ARBA00001974"/>
    </source>
</evidence>
<dbReference type="EMBL" id="LGUV01000390">
    <property type="protein sequence ID" value="KOG44316.1"/>
    <property type="molecule type" value="Genomic_DNA"/>
</dbReference>
<dbReference type="Pfam" id="PF00732">
    <property type="entry name" value="GMC_oxred_N"/>
    <property type="match status" value="1"/>
</dbReference>
<keyword evidence="5" id="KW-0274">FAD</keyword>
<name>A0A0L8M1N7_STRVG</name>
<dbReference type="OrthoDB" id="9798604at2"/>
<dbReference type="GO" id="GO:0004769">
    <property type="term" value="F:steroid Delta-isomerase activity"/>
    <property type="evidence" value="ECO:0007669"/>
    <property type="project" value="UniProtKB-EC"/>
</dbReference>
<sequence length="554" mass="58942">MTTETTDVLVIGSSFGGAIPAYHLAAGGLRVTVLERGPRLAAEDFAQDFQLSSISRMVDVIKGDGMTVVAGNCVGGGSTIYFAASLRAPHFAFDRRGSRGRRQWPAALSRESLNPWYDRVEEALPVQKTGWNDVSYAGGVWAAACAAAGRTCNPVPVAVDTSSCRNCNWMLSGCKFDAKKSMLVNYLPAAEAHGARVRPLHEVQLIAPAALPGYRYAVTYVALDADNYNKPVGGGVIHAKIVVVAAGAVGTPVILRRSALSLGGIPTAVGRYLSGNGDRVSVAVMDEPKVRSVLGLSRPEGDAYRALHIGRPITAASFDKLDAQAPEFTRHTLQQIYFPPLTNILAQASTAPYWFGVSKRELRSRWRSWLTLLAMTEDDNEGYFTAPPGTGSFQRLAHGIGIGTFRYAPTASTRRGWKSADDDLRSILTRNGLATVSPWTEALGGAFTAHPLSSCRMGDDPEQSALTSWNELRGHPGLFVTDGSAVPMALTVNPSLTIAALAERAVPAIIGRATALGLRARYGAPSPDGATRGREGTDHAAKYLLTHVAATSPV</sequence>
<keyword evidence="7" id="KW-0443">Lipid metabolism</keyword>
<keyword evidence="3" id="KW-0153">Cholesterol metabolism</keyword>
<dbReference type="RefSeq" id="WP_053177384.1">
    <property type="nucleotide sequence ID" value="NZ_LGUV01000390.1"/>
</dbReference>